<evidence type="ECO:0000256" key="2">
    <source>
        <dbReference type="ARBA" id="ARBA00004629"/>
    </source>
</evidence>
<evidence type="ECO:0000256" key="5">
    <source>
        <dbReference type="ARBA" id="ARBA00022490"/>
    </source>
</evidence>
<evidence type="ECO:0000256" key="4">
    <source>
        <dbReference type="ARBA" id="ARBA00022454"/>
    </source>
</evidence>
<dbReference type="InterPro" id="IPR042091">
    <property type="entry name" value="Ska2_N"/>
</dbReference>
<dbReference type="PANTHER" id="PTHR32017">
    <property type="entry name" value="SPINDLE AND KINETOCHORE-ASSOCIATED PROTEIN 2"/>
    <property type="match status" value="1"/>
</dbReference>
<dbReference type="GO" id="GO:0000278">
    <property type="term" value="P:mitotic cell cycle"/>
    <property type="evidence" value="ECO:0007669"/>
    <property type="project" value="TreeGrafter"/>
</dbReference>
<name>A0A8C5S7E4_LATLA</name>
<dbReference type="AlphaFoldDB" id="A0A8C5S7E4"/>
<keyword evidence="4" id="KW-0158">Chromosome</keyword>
<evidence type="ECO:0000256" key="10">
    <source>
        <dbReference type="ARBA" id="ARBA00023212"/>
    </source>
</evidence>
<evidence type="ECO:0000256" key="13">
    <source>
        <dbReference type="ARBA" id="ARBA00029651"/>
    </source>
</evidence>
<dbReference type="Gene3D" id="6.10.250.1380">
    <property type="match status" value="1"/>
</dbReference>
<keyword evidence="9" id="KW-0995">Kinetochore</keyword>
<sequence length="196" mass="22587">MDCPNFAFQEDFISRENRGRTIFTFSFSQMSLETERMELWPSITSLCKFSITKKVVKLKGVVLPEEGRMSVPEECQLFNMETAVTVLETMFQKGESDLDYIQTTLEFEMMRRLPNGLAKEENPLVLIQQLSVVKLRYKTLCEQLEKISMERRESMHAIRATLIKTAKLVQEIQEHAGTEISSLSEEQQLAFAVSDS</sequence>
<keyword evidence="7" id="KW-0493">Microtubule</keyword>
<dbReference type="Ensembl" id="ENSLLTT00000013007.1">
    <property type="protein sequence ID" value="ENSLLTP00000012521.1"/>
    <property type="gene ID" value="ENSLLTG00000009576.1"/>
</dbReference>
<accession>A0A8C5S7E4</accession>
<feature type="domain" description="Ska2 N-terminal" evidence="14">
    <location>
        <begin position="81"/>
        <end position="191"/>
    </location>
</feature>
<evidence type="ECO:0000313" key="16">
    <source>
        <dbReference type="Proteomes" id="UP000694406"/>
    </source>
</evidence>
<dbReference type="Pfam" id="PF16740">
    <property type="entry name" value="SKA2"/>
    <property type="match status" value="1"/>
</dbReference>
<evidence type="ECO:0000256" key="11">
    <source>
        <dbReference type="ARBA" id="ARBA00023306"/>
    </source>
</evidence>
<proteinExistence type="inferred from homology"/>
<dbReference type="GeneTree" id="ENSGT00940000155784"/>
<keyword evidence="8" id="KW-0498">Mitosis</keyword>
<evidence type="ECO:0000256" key="1">
    <source>
        <dbReference type="ARBA" id="ARBA00004186"/>
    </source>
</evidence>
<evidence type="ECO:0000256" key="3">
    <source>
        <dbReference type="ARBA" id="ARBA00010684"/>
    </source>
</evidence>
<evidence type="ECO:0000256" key="7">
    <source>
        <dbReference type="ARBA" id="ARBA00022701"/>
    </source>
</evidence>
<dbReference type="PANTHER" id="PTHR32017:SF3">
    <property type="entry name" value="SPINDLE AND KINETOCHORE-ASSOCIATED PROTEIN 2"/>
    <property type="match status" value="1"/>
</dbReference>
<evidence type="ECO:0000256" key="9">
    <source>
        <dbReference type="ARBA" id="ARBA00022838"/>
    </source>
</evidence>
<dbReference type="InterPro" id="IPR026762">
    <property type="entry name" value="Ska2"/>
</dbReference>
<dbReference type="GO" id="GO:0051301">
    <property type="term" value="P:cell division"/>
    <property type="evidence" value="ECO:0007669"/>
    <property type="project" value="UniProtKB-KW"/>
</dbReference>
<protein>
    <recommendedName>
        <fullName evidence="13">Protein FAM33A</fullName>
    </recommendedName>
</protein>
<keyword evidence="12" id="KW-0137">Centromere</keyword>
<dbReference type="GO" id="GO:0000940">
    <property type="term" value="C:outer kinetochore"/>
    <property type="evidence" value="ECO:0007669"/>
    <property type="project" value="InterPro"/>
</dbReference>
<evidence type="ECO:0000259" key="14">
    <source>
        <dbReference type="Pfam" id="PF16740"/>
    </source>
</evidence>
<dbReference type="GO" id="GO:0005876">
    <property type="term" value="C:spindle microtubule"/>
    <property type="evidence" value="ECO:0007669"/>
    <property type="project" value="InterPro"/>
</dbReference>
<keyword evidence="6" id="KW-0132">Cell division</keyword>
<keyword evidence="11" id="KW-0131">Cell cycle</keyword>
<organism evidence="15 16">
    <name type="scientific">Laticauda laticaudata</name>
    <name type="common">Blue-ringed sea krait</name>
    <name type="synonym">Blue-lipped sea krait</name>
    <dbReference type="NCBI Taxonomy" id="8630"/>
    <lineage>
        <taxon>Eukaryota</taxon>
        <taxon>Metazoa</taxon>
        <taxon>Chordata</taxon>
        <taxon>Craniata</taxon>
        <taxon>Vertebrata</taxon>
        <taxon>Euteleostomi</taxon>
        <taxon>Lepidosauria</taxon>
        <taxon>Squamata</taxon>
        <taxon>Bifurcata</taxon>
        <taxon>Unidentata</taxon>
        <taxon>Episquamata</taxon>
        <taxon>Toxicofera</taxon>
        <taxon>Serpentes</taxon>
        <taxon>Colubroidea</taxon>
        <taxon>Elapidae</taxon>
        <taxon>Laticaudinae</taxon>
        <taxon>Laticauda</taxon>
    </lineage>
</organism>
<evidence type="ECO:0000256" key="8">
    <source>
        <dbReference type="ARBA" id="ARBA00022776"/>
    </source>
</evidence>
<dbReference type="Proteomes" id="UP000694406">
    <property type="component" value="Unplaced"/>
</dbReference>
<keyword evidence="5" id="KW-0963">Cytoplasm</keyword>
<reference evidence="15" key="1">
    <citation type="submission" date="2025-08" db="UniProtKB">
        <authorList>
            <consortium name="Ensembl"/>
        </authorList>
    </citation>
    <scope>IDENTIFICATION</scope>
</reference>
<dbReference type="GO" id="GO:0007059">
    <property type="term" value="P:chromosome segregation"/>
    <property type="evidence" value="ECO:0007669"/>
    <property type="project" value="InterPro"/>
</dbReference>
<comment type="similarity">
    <text evidence="3">Belongs to the SKA2 family.</text>
</comment>
<dbReference type="GO" id="GO:0008017">
    <property type="term" value="F:microtubule binding"/>
    <property type="evidence" value="ECO:0007669"/>
    <property type="project" value="InterPro"/>
</dbReference>
<keyword evidence="16" id="KW-1185">Reference proteome</keyword>
<keyword evidence="10" id="KW-0206">Cytoskeleton</keyword>
<reference evidence="15" key="2">
    <citation type="submission" date="2025-09" db="UniProtKB">
        <authorList>
            <consortium name="Ensembl"/>
        </authorList>
    </citation>
    <scope>IDENTIFICATION</scope>
</reference>
<evidence type="ECO:0000256" key="12">
    <source>
        <dbReference type="ARBA" id="ARBA00023328"/>
    </source>
</evidence>
<comment type="subcellular location">
    <subcellularLocation>
        <location evidence="2">Chromosome</location>
        <location evidence="2">Centromere</location>
        <location evidence="2">Kinetochore</location>
    </subcellularLocation>
    <subcellularLocation>
        <location evidence="1">Cytoplasm</location>
        <location evidence="1">Cytoskeleton</location>
        <location evidence="1">Spindle</location>
    </subcellularLocation>
</comment>
<evidence type="ECO:0000313" key="15">
    <source>
        <dbReference type="Ensembl" id="ENSLLTP00000012521.1"/>
    </source>
</evidence>
<evidence type="ECO:0000256" key="6">
    <source>
        <dbReference type="ARBA" id="ARBA00022618"/>
    </source>
</evidence>